<evidence type="ECO:0000313" key="11">
    <source>
        <dbReference type="EMBL" id="RGB98851.1"/>
    </source>
</evidence>
<feature type="transmembrane region" description="Helical" evidence="7">
    <location>
        <begin position="20"/>
        <end position="45"/>
    </location>
</feature>
<keyword evidence="6 7" id="KW-0472">Membrane</keyword>
<keyword evidence="2" id="KW-1003">Cell membrane</keyword>
<comment type="subcellular location">
    <subcellularLocation>
        <location evidence="1">Cell membrane</location>
        <topology evidence="1">Multi-pass membrane protein</topology>
    </subcellularLocation>
</comment>
<dbReference type="Proteomes" id="UP000260782">
    <property type="component" value="Unassembled WGS sequence"/>
</dbReference>
<evidence type="ECO:0000313" key="13">
    <source>
        <dbReference type="Proteomes" id="UP000260783"/>
    </source>
</evidence>
<dbReference type="EMBL" id="QVES01000003">
    <property type="protein sequence ID" value="RGB88501.1"/>
    <property type="molecule type" value="Genomic_DNA"/>
</dbReference>
<protein>
    <submittedName>
        <fullName evidence="10">Phosphatase PAP2 family protein</fullName>
    </submittedName>
</protein>
<dbReference type="Proteomes" id="UP000462091">
    <property type="component" value="Unassembled WGS sequence"/>
</dbReference>
<dbReference type="Gene3D" id="1.20.144.10">
    <property type="entry name" value="Phosphatidic acid phosphatase type 2/haloperoxidase"/>
    <property type="match status" value="1"/>
</dbReference>
<dbReference type="AlphaFoldDB" id="A0A3E2U0G0"/>
<feature type="transmembrane region" description="Helical" evidence="7">
    <location>
        <begin position="52"/>
        <end position="71"/>
    </location>
</feature>
<dbReference type="PANTHER" id="PTHR14969:SF62">
    <property type="entry name" value="DECAPRENYLPHOSPHORYL-5-PHOSPHORIBOSE PHOSPHATASE RV3807C-RELATED"/>
    <property type="match status" value="1"/>
</dbReference>
<name>A0A3E2U0G0_9FIRM</name>
<organism evidence="10 12">
    <name type="scientific">Faecalibacterium prausnitzii</name>
    <dbReference type="NCBI Taxonomy" id="853"/>
    <lineage>
        <taxon>Bacteria</taxon>
        <taxon>Bacillati</taxon>
        <taxon>Bacillota</taxon>
        <taxon>Clostridia</taxon>
        <taxon>Eubacteriales</taxon>
        <taxon>Oscillospiraceae</taxon>
        <taxon>Faecalibacterium</taxon>
    </lineage>
</organism>
<evidence type="ECO:0000256" key="2">
    <source>
        <dbReference type="ARBA" id="ARBA00022475"/>
    </source>
</evidence>
<evidence type="ECO:0000256" key="3">
    <source>
        <dbReference type="ARBA" id="ARBA00022692"/>
    </source>
</evidence>
<proteinExistence type="predicted"/>
<evidence type="ECO:0000313" key="10">
    <source>
        <dbReference type="EMBL" id="RGB88501.1"/>
    </source>
</evidence>
<evidence type="ECO:0000259" key="8">
    <source>
        <dbReference type="SMART" id="SM00014"/>
    </source>
</evidence>
<comment type="caution">
    <text evidence="10">The sequence shown here is derived from an EMBL/GenBank/DDBJ whole genome shotgun (WGS) entry which is preliminary data.</text>
</comment>
<dbReference type="EMBL" id="QVEW01000005">
    <property type="protein sequence ID" value="RGB98851.1"/>
    <property type="molecule type" value="Genomic_DNA"/>
</dbReference>
<dbReference type="Pfam" id="PF01569">
    <property type="entry name" value="PAP2"/>
    <property type="match status" value="1"/>
</dbReference>
<feature type="transmembrane region" description="Helical" evidence="7">
    <location>
        <begin position="147"/>
        <end position="169"/>
    </location>
</feature>
<dbReference type="SUPFAM" id="SSF48317">
    <property type="entry name" value="Acid phosphatase/Vanadium-dependent haloperoxidase"/>
    <property type="match status" value="1"/>
</dbReference>
<dbReference type="Proteomes" id="UP000260783">
    <property type="component" value="Unassembled WGS sequence"/>
</dbReference>
<evidence type="ECO:0000313" key="14">
    <source>
        <dbReference type="Proteomes" id="UP000462091"/>
    </source>
</evidence>
<keyword evidence="4" id="KW-0378">Hydrolase</keyword>
<dbReference type="GO" id="GO:0005886">
    <property type="term" value="C:plasma membrane"/>
    <property type="evidence" value="ECO:0007669"/>
    <property type="project" value="UniProtKB-SubCell"/>
</dbReference>
<dbReference type="InterPro" id="IPR036938">
    <property type="entry name" value="PAP2/HPO_sf"/>
</dbReference>
<sequence>MPFEFVFLDWLYQFRNPVMNTISIFFDYAGAHGEIWIAFTLLLLLFRRTRKAGFAMAVALVLYMATGHFFLKPLFARPRPCDINTSITMLVARPHGHSFPSGHTASGVAAAYALWLQNRKLGAPALVLAAFIAFTRLYLYVHFPTDVLGGAVLGIALGTAASAFANYMANLKSKQQIV</sequence>
<keyword evidence="3 7" id="KW-0812">Transmembrane</keyword>
<evidence type="ECO:0000313" key="9">
    <source>
        <dbReference type="EMBL" id="MSC50805.1"/>
    </source>
</evidence>
<evidence type="ECO:0000256" key="1">
    <source>
        <dbReference type="ARBA" id="ARBA00004651"/>
    </source>
</evidence>
<feature type="transmembrane region" description="Helical" evidence="7">
    <location>
        <begin position="123"/>
        <end position="141"/>
    </location>
</feature>
<dbReference type="SMART" id="SM00014">
    <property type="entry name" value="acidPPc"/>
    <property type="match status" value="1"/>
</dbReference>
<evidence type="ECO:0000313" key="12">
    <source>
        <dbReference type="Proteomes" id="UP000260782"/>
    </source>
</evidence>
<reference evidence="9 14" key="2">
    <citation type="journal article" date="2019" name="Nat. Med.">
        <title>A library of human gut bacterial isolates paired with longitudinal multiomics data enables mechanistic microbiome research.</title>
        <authorList>
            <person name="Poyet M."/>
            <person name="Groussin M."/>
            <person name="Gibbons S.M."/>
            <person name="Avila-Pacheco J."/>
            <person name="Jiang X."/>
            <person name="Kearney S.M."/>
            <person name="Perrotta A.R."/>
            <person name="Berdy B."/>
            <person name="Zhao S."/>
            <person name="Lieberman T.D."/>
            <person name="Swanson P.K."/>
            <person name="Smith M."/>
            <person name="Roesemann S."/>
            <person name="Alexander J.E."/>
            <person name="Rich S.A."/>
            <person name="Livny J."/>
            <person name="Vlamakis H."/>
            <person name="Clish C."/>
            <person name="Bullock K."/>
            <person name="Deik A."/>
            <person name="Scott J."/>
            <person name="Pierce K.A."/>
            <person name="Xavier R.J."/>
            <person name="Alm E.J."/>
        </authorList>
    </citation>
    <scope>NUCLEOTIDE SEQUENCE [LARGE SCALE GENOMIC DNA]</scope>
    <source>
        <strain evidence="9 14">BIOML-B1</strain>
    </source>
</reference>
<keyword evidence="5 7" id="KW-1133">Transmembrane helix</keyword>
<dbReference type="PANTHER" id="PTHR14969">
    <property type="entry name" value="SPHINGOSINE-1-PHOSPHATE PHOSPHOHYDROLASE"/>
    <property type="match status" value="1"/>
</dbReference>
<gene>
    <name evidence="11" type="ORF">DWZ04_05695</name>
    <name evidence="10" type="ORF">DWZ25_04760</name>
    <name evidence="9" type="ORF">GKE10_02555</name>
</gene>
<accession>A0A3E2U0G0</accession>
<feature type="domain" description="Phosphatidic acid phosphatase type 2/haloperoxidase" evidence="8">
    <location>
        <begin position="52"/>
        <end position="162"/>
    </location>
</feature>
<dbReference type="InterPro" id="IPR000326">
    <property type="entry name" value="PAP2/HPO"/>
</dbReference>
<evidence type="ECO:0000256" key="4">
    <source>
        <dbReference type="ARBA" id="ARBA00022801"/>
    </source>
</evidence>
<evidence type="ECO:0000256" key="7">
    <source>
        <dbReference type="SAM" id="Phobius"/>
    </source>
</evidence>
<dbReference type="RefSeq" id="WP_113620757.1">
    <property type="nucleotide sequence ID" value="NZ_CP030777.1"/>
</dbReference>
<dbReference type="GO" id="GO:0016787">
    <property type="term" value="F:hydrolase activity"/>
    <property type="evidence" value="ECO:0007669"/>
    <property type="project" value="UniProtKB-KW"/>
</dbReference>
<reference evidence="12 13" key="1">
    <citation type="submission" date="2018-08" db="EMBL/GenBank/DDBJ databases">
        <title>A genome reference for cultivated species of the human gut microbiota.</title>
        <authorList>
            <person name="Zou Y."/>
            <person name="Xue W."/>
            <person name="Luo G."/>
        </authorList>
    </citation>
    <scope>NUCLEOTIDE SEQUENCE [LARGE SCALE GENOMIC DNA]</scope>
    <source>
        <strain evidence="11 13">AF29-11BH</strain>
        <strain evidence="10 12">AF31-14AC</strain>
    </source>
</reference>
<evidence type="ECO:0000256" key="5">
    <source>
        <dbReference type="ARBA" id="ARBA00022989"/>
    </source>
</evidence>
<evidence type="ECO:0000256" key="6">
    <source>
        <dbReference type="ARBA" id="ARBA00023136"/>
    </source>
</evidence>
<dbReference type="EMBL" id="WKQM01000003">
    <property type="protein sequence ID" value="MSC50805.1"/>
    <property type="molecule type" value="Genomic_DNA"/>
</dbReference>